<evidence type="ECO:0000313" key="2">
    <source>
        <dbReference type="Proteomes" id="UP001138997"/>
    </source>
</evidence>
<dbReference type="AlphaFoldDB" id="A0A9X1NNZ6"/>
<sequence>MGTAQRTFPLGQADGGRDILVGDHNYQVKYSQNGARMNAADQWVLSALRGEREKVRRLVDEGVRHYTLVVNVRGSGKSRTGSIDKVDEELSHLRTAWSLDSLQVWWRDDLNTMMNRAPSSLKIAFLRALPLDDLLAQTLLVSARAEVEGQESIRAYLSAQYDQDYDVRFEQADLERASLAALFVDVPASYAEPNSYAKNIIAESSAKMSDQQPGTRHSMGAANLLLHRAWSGNALIVGGPGQGKTTLLQYICQYHRSLQLGETELLSAANFAHPTSTGARVPFRVDLRRYARWLEAELIGGTAYDASPSSVRDGDQAETALPSLERYLSIQVTQLSGGNEISTRNMVRFLLGHSCLIALDGLDEVTPTSLREMCAKAISQMSHRLCRDAKDLSIVASTRPGIGIPKIGTPGKYGFQTLVLQDLTTSLKRRYVQLWSRETRLDEEATSELLDKLERGLTQPHIEELSGSPMQLAILLHLMRRRGHAPEQRTDLYEGYVEVFFDREGTKEAVVREHRKIVEELHDYIAWYLQANSETGDSMGSLSPAQLRELVQRFLRDRGQPESLSVESLYTSISARVMFLIHRENGYEFEVQPLREFFAARRIFETATSRGGKKNTKDHCLSALLARTYWNNVTRFFAGMLTDGEVRGLPSNLRELAGKMRLTGTPFAGELALQLLHDQVFTGLSNAVKREVVDLILEGNGAHFFSGSAFGAQAGSARFTASAGGYQAVDHLKKRLSEPVSFMEGHAVAHLLTVNSDAGELRKWWWTEQRRVSERWLTTAADFYALDPADDQEVEHVLACARLLTNESPELLVDLLVRSASQTTAESIIRFCVTELANHTIDDWIPRSSASTSVLVVAYWVSPAPFYKRVGTYRPTIHGRSAAEDVSEILASDSYASQLCSRLIAAHAESHDWSMAKTWLEAQNVLHEVTGDCWIIRESSILFPDSGLTPSASAKTPAEGSSPKQVSGWVATAKLFSDDAGWWREQEPSDVQSLAWSHWALVLISTVKASALIELLPQVDERINTLHPFRLGQLAAATRRLESVVFIRRLDIIAALRSGAARPSARLAMLLVPLVTDFSKRHLVELVSGQLATLLPLSSTIRSAAIEQSQWLSAEVPWHQARGGRIYDHGPYLAVSGTPPVGRSKEILESVEDWPGPVVDLARAQSFRKLERLDALAVIAAKNSWMTGDITPIRDDFGEPQAGSRRP</sequence>
<dbReference type="EMBL" id="JAJOMB010000058">
    <property type="protein sequence ID" value="MCD5317264.1"/>
    <property type="molecule type" value="Genomic_DNA"/>
</dbReference>
<dbReference type="InterPro" id="IPR027417">
    <property type="entry name" value="P-loop_NTPase"/>
</dbReference>
<evidence type="ECO:0008006" key="3">
    <source>
        <dbReference type="Google" id="ProtNLM"/>
    </source>
</evidence>
<organism evidence="1 2">
    <name type="scientific">Kineosporia babensis</name>
    <dbReference type="NCBI Taxonomy" id="499548"/>
    <lineage>
        <taxon>Bacteria</taxon>
        <taxon>Bacillati</taxon>
        <taxon>Actinomycetota</taxon>
        <taxon>Actinomycetes</taxon>
        <taxon>Kineosporiales</taxon>
        <taxon>Kineosporiaceae</taxon>
        <taxon>Kineosporia</taxon>
    </lineage>
</organism>
<proteinExistence type="predicted"/>
<dbReference type="SUPFAM" id="SSF52540">
    <property type="entry name" value="P-loop containing nucleoside triphosphate hydrolases"/>
    <property type="match status" value="1"/>
</dbReference>
<name>A0A9X1NNZ6_9ACTN</name>
<gene>
    <name evidence="1" type="ORF">LR394_40875</name>
</gene>
<accession>A0A9X1NNZ6</accession>
<dbReference type="Gene3D" id="3.40.50.300">
    <property type="entry name" value="P-loop containing nucleotide triphosphate hydrolases"/>
    <property type="match status" value="1"/>
</dbReference>
<dbReference type="Proteomes" id="UP001138997">
    <property type="component" value="Unassembled WGS sequence"/>
</dbReference>
<reference evidence="1" key="1">
    <citation type="submission" date="2021-11" db="EMBL/GenBank/DDBJ databases">
        <title>Streptomyces corallinus and Kineosporia corallina sp. nov., two new coral-derived marine actinobacteria.</title>
        <authorList>
            <person name="Buangrab K."/>
            <person name="Sutthacheep M."/>
            <person name="Yeemin T."/>
            <person name="Harunari E."/>
            <person name="Igarashi Y."/>
            <person name="Sripreechasak P."/>
            <person name="Kanchanasin P."/>
            <person name="Tanasupawat S."/>
            <person name="Phongsopitanun W."/>
        </authorList>
    </citation>
    <scope>NUCLEOTIDE SEQUENCE</scope>
    <source>
        <strain evidence="1">JCM 31032</strain>
    </source>
</reference>
<keyword evidence="2" id="KW-1185">Reference proteome</keyword>
<protein>
    <recommendedName>
        <fullName evidence="3">NACHT domain-containing protein</fullName>
    </recommendedName>
</protein>
<comment type="caution">
    <text evidence="1">The sequence shown here is derived from an EMBL/GenBank/DDBJ whole genome shotgun (WGS) entry which is preliminary data.</text>
</comment>
<evidence type="ECO:0000313" key="1">
    <source>
        <dbReference type="EMBL" id="MCD5317264.1"/>
    </source>
</evidence>
<dbReference type="RefSeq" id="WP_231450114.1">
    <property type="nucleotide sequence ID" value="NZ_JAJOMB010000058.1"/>
</dbReference>